<evidence type="ECO:0000259" key="2">
    <source>
        <dbReference type="Pfam" id="PF12680"/>
    </source>
</evidence>
<keyword evidence="1" id="KW-0732">Signal</keyword>
<dbReference type="OrthoDB" id="6387446at2"/>
<evidence type="ECO:0000256" key="1">
    <source>
        <dbReference type="SAM" id="SignalP"/>
    </source>
</evidence>
<evidence type="ECO:0000313" key="4">
    <source>
        <dbReference type="Proteomes" id="UP000006322"/>
    </source>
</evidence>
<dbReference type="STRING" id="1129793.GPLA_3966"/>
<name>K7AHY5_9ALTE</name>
<proteinExistence type="predicted"/>
<comment type="caution">
    <text evidence="3">The sequence shown here is derived from an EMBL/GenBank/DDBJ whole genome shotgun (WGS) entry which is preliminary data.</text>
</comment>
<dbReference type="Gene3D" id="3.10.450.50">
    <property type="match status" value="1"/>
</dbReference>
<dbReference type="InterPro" id="IPR037401">
    <property type="entry name" value="SnoaL-like"/>
</dbReference>
<dbReference type="SUPFAM" id="SSF54427">
    <property type="entry name" value="NTF2-like"/>
    <property type="match status" value="1"/>
</dbReference>
<dbReference type="EMBL" id="BAER01000118">
    <property type="protein sequence ID" value="GAC34845.1"/>
    <property type="molecule type" value="Genomic_DNA"/>
</dbReference>
<dbReference type="Pfam" id="PF12680">
    <property type="entry name" value="SnoaL_2"/>
    <property type="match status" value="1"/>
</dbReference>
<dbReference type="InterPro" id="IPR032710">
    <property type="entry name" value="NTF2-like_dom_sf"/>
</dbReference>
<feature type="chain" id="PRO_5003899111" description="SnoaL-like domain-containing protein" evidence="1">
    <location>
        <begin position="32"/>
        <end position="153"/>
    </location>
</feature>
<sequence length="153" mass="17012">MKITVIRMNASLRKAVPLLLLFVLLCFQSHAQQASVTLDRVASFMQAYNAHDIDAMLLNMSDDVKWFNVADNQLIAETTDKKQLYEAMQAHFKAKPNARSRIKDSIALGDTLGVIEEAFSDKNGITTSQCAMSIYQLSQGLIISITYYAAAKC</sequence>
<keyword evidence="4" id="KW-1185">Reference proteome</keyword>
<organism evidence="3 4">
    <name type="scientific">Paraglaciecola polaris LMG 21857</name>
    <dbReference type="NCBI Taxonomy" id="1129793"/>
    <lineage>
        <taxon>Bacteria</taxon>
        <taxon>Pseudomonadati</taxon>
        <taxon>Pseudomonadota</taxon>
        <taxon>Gammaproteobacteria</taxon>
        <taxon>Alteromonadales</taxon>
        <taxon>Alteromonadaceae</taxon>
        <taxon>Paraglaciecola</taxon>
    </lineage>
</organism>
<reference evidence="4" key="1">
    <citation type="journal article" date="2014" name="Environ. Microbiol.">
        <title>Comparative genomics of the marine bacterial genus Glaciecola reveals the high degree of genomic diversity and genomic characteristic for cold adaptation.</title>
        <authorList>
            <person name="Qin Q.L."/>
            <person name="Xie B.B."/>
            <person name="Yu Y."/>
            <person name="Shu Y.L."/>
            <person name="Rong J.C."/>
            <person name="Zhang Y.J."/>
            <person name="Zhao D.L."/>
            <person name="Chen X.L."/>
            <person name="Zhang X.Y."/>
            <person name="Chen B."/>
            <person name="Zhou B.C."/>
            <person name="Zhang Y.Z."/>
        </authorList>
    </citation>
    <scope>NUCLEOTIDE SEQUENCE [LARGE SCALE GENOMIC DNA]</scope>
    <source>
        <strain evidence="4">LMG 21857</strain>
    </source>
</reference>
<accession>K7AHY5</accession>
<dbReference type="AlphaFoldDB" id="K7AHY5"/>
<gene>
    <name evidence="3" type="ORF">GPLA_3966</name>
</gene>
<dbReference type="RefSeq" id="WP_007106610.1">
    <property type="nucleotide sequence ID" value="NZ_BAER01000118.1"/>
</dbReference>
<dbReference type="Proteomes" id="UP000006322">
    <property type="component" value="Unassembled WGS sequence"/>
</dbReference>
<evidence type="ECO:0000313" key="3">
    <source>
        <dbReference type="EMBL" id="GAC34845.1"/>
    </source>
</evidence>
<feature type="domain" description="SnoaL-like" evidence="2">
    <location>
        <begin position="41"/>
        <end position="144"/>
    </location>
</feature>
<protein>
    <recommendedName>
        <fullName evidence="2">SnoaL-like domain-containing protein</fullName>
    </recommendedName>
</protein>
<feature type="signal peptide" evidence="1">
    <location>
        <begin position="1"/>
        <end position="31"/>
    </location>
</feature>